<dbReference type="AlphaFoldDB" id="A0A511B1L8"/>
<evidence type="ECO:0000313" key="4">
    <source>
        <dbReference type="Proteomes" id="UP000321230"/>
    </source>
</evidence>
<dbReference type="Gene3D" id="1.10.645.10">
    <property type="entry name" value="Cytochrome-c3 Hydrogenase, chain B"/>
    <property type="match status" value="1"/>
</dbReference>
<dbReference type="PANTHER" id="PTHR43485:SF1">
    <property type="entry name" value="FORMATE HYDROGENLYASE SUBUNIT 5-RELATED"/>
    <property type="match status" value="1"/>
</dbReference>
<dbReference type="GO" id="GO:0016651">
    <property type="term" value="F:oxidoreductase activity, acting on NAD(P)H"/>
    <property type="evidence" value="ECO:0007669"/>
    <property type="project" value="InterPro"/>
</dbReference>
<dbReference type="InterPro" id="IPR037232">
    <property type="entry name" value="NADH_quin_OxRdtase_su_C/D-like"/>
</dbReference>
<evidence type="ECO:0000256" key="1">
    <source>
        <dbReference type="ARBA" id="ARBA00023002"/>
    </source>
</evidence>
<dbReference type="GO" id="GO:0051287">
    <property type="term" value="F:NAD binding"/>
    <property type="evidence" value="ECO:0007669"/>
    <property type="project" value="InterPro"/>
</dbReference>
<organism evidence="3 4">
    <name type="scientific">Gluconobacter wancherniae NBRC 103581</name>
    <dbReference type="NCBI Taxonomy" id="656744"/>
    <lineage>
        <taxon>Bacteria</taxon>
        <taxon>Pseudomonadati</taxon>
        <taxon>Pseudomonadota</taxon>
        <taxon>Alphaproteobacteria</taxon>
        <taxon>Acetobacterales</taxon>
        <taxon>Acetobacteraceae</taxon>
        <taxon>Gluconobacter</taxon>
    </lineage>
</organism>
<dbReference type="InterPro" id="IPR001135">
    <property type="entry name" value="NADH_Q_OxRdtase_suD"/>
</dbReference>
<sequence>MREMSSLIHSGERVSLFHYHLDADLWRTMLAAPGATLPLVSAWADSSRIYILLLEGNRPLMASCAVEDGRYLAPSSRFPAAEWGERVAYDLYGVEGMGARDDSPAVDEGGWDATWPLSERPGPGLPGLKPLADRPFLRPERTGLCGPLGLSFDICDGRAEGISVSAGFAHRGVLSQLIGKSPEEGLRLVSRVTAGGFVAHPLAFVRAVEQARGELPGPGIRDTRFLLLEIERISVHLHDIAVTMRSVEAEMFASHCDHAREAVAQACARAGVSRRLTDLVTFTGLKDGLEPVPLAQAVCDVMEPRMLALAEMQRTFGVRLRKIGALSVEAVREYAVGGVTGRASGRSLDLRRREAGMRLDALRATGDSAGDAQARNALRLAEIRDSLALMRRILASIGMDDDEPAPQSLEEGIGAAEGPRGDVWYWVQLKDGLIKAIQVRDPSASLLPVLGKALDGLTPDQLVTALRSFGLAPSGIAL</sequence>
<dbReference type="EMBL" id="BJUZ01000002">
    <property type="protein sequence ID" value="GEK94308.1"/>
    <property type="molecule type" value="Genomic_DNA"/>
</dbReference>
<dbReference type="InterPro" id="IPR052197">
    <property type="entry name" value="ComplexI_49kDa-like"/>
</dbReference>
<keyword evidence="4" id="KW-1185">Reference proteome</keyword>
<evidence type="ECO:0000259" key="2">
    <source>
        <dbReference type="Pfam" id="PF00346"/>
    </source>
</evidence>
<evidence type="ECO:0000313" key="3">
    <source>
        <dbReference type="EMBL" id="GEK94308.1"/>
    </source>
</evidence>
<gene>
    <name evidence="3" type="ORF">GWA01_20780</name>
</gene>
<reference evidence="3 4" key="1">
    <citation type="submission" date="2019-07" db="EMBL/GenBank/DDBJ databases">
        <title>Whole genome shotgun sequence of Gluconobacter wancherniae NBRC 103581.</title>
        <authorList>
            <person name="Hosoyama A."/>
            <person name="Uohara A."/>
            <person name="Ohji S."/>
            <person name="Ichikawa N."/>
        </authorList>
    </citation>
    <scope>NUCLEOTIDE SEQUENCE [LARGE SCALE GENOMIC DNA]</scope>
    <source>
        <strain evidence="3 4">NBRC 103581</strain>
    </source>
</reference>
<dbReference type="Proteomes" id="UP000321230">
    <property type="component" value="Unassembled WGS sequence"/>
</dbReference>
<dbReference type="GO" id="GO:0048038">
    <property type="term" value="F:quinone binding"/>
    <property type="evidence" value="ECO:0007669"/>
    <property type="project" value="InterPro"/>
</dbReference>
<comment type="caution">
    <text evidence="3">The sequence shown here is derived from an EMBL/GenBank/DDBJ whole genome shotgun (WGS) entry which is preliminary data.</text>
</comment>
<feature type="domain" description="NADH-quinone oxidoreductase subunit D" evidence="2">
    <location>
        <begin position="259"/>
        <end position="397"/>
    </location>
</feature>
<protein>
    <submittedName>
        <fullName evidence="3">Hydrogenase expression protein HypE</fullName>
    </submittedName>
</protein>
<name>A0A511B1L8_9PROT</name>
<dbReference type="SUPFAM" id="SSF143243">
    <property type="entry name" value="Nqo5-like"/>
    <property type="match status" value="1"/>
</dbReference>
<dbReference type="InterPro" id="IPR029014">
    <property type="entry name" value="NiFe-Hase_large"/>
</dbReference>
<keyword evidence="1" id="KW-0560">Oxidoreductase</keyword>
<dbReference type="PANTHER" id="PTHR43485">
    <property type="entry name" value="HYDROGENASE-4 COMPONENT G"/>
    <property type="match status" value="1"/>
</dbReference>
<dbReference type="Pfam" id="PF00346">
    <property type="entry name" value="Complex1_49kDa"/>
    <property type="match status" value="1"/>
</dbReference>
<accession>A0A511B1L8</accession>
<proteinExistence type="predicted"/>
<dbReference type="SUPFAM" id="SSF56762">
    <property type="entry name" value="HydB/Nqo4-like"/>
    <property type="match status" value="1"/>
</dbReference>